<dbReference type="UniPathway" id="UPA00058">
    <property type="reaction ID" value="UER00103"/>
</dbReference>
<dbReference type="PROSITE" id="PS00066">
    <property type="entry name" value="HMG_COA_REDUCTASE_1"/>
    <property type="match status" value="1"/>
</dbReference>
<dbReference type="InterPro" id="IPR023282">
    <property type="entry name" value="HMG_CoA_Rdtase_N"/>
</dbReference>
<dbReference type="Gene3D" id="1.25.40.20">
    <property type="entry name" value="Ankyrin repeat-containing domain"/>
    <property type="match status" value="1"/>
</dbReference>
<dbReference type="PROSITE" id="PS00318">
    <property type="entry name" value="HMG_COA_REDUCTASE_2"/>
    <property type="match status" value="1"/>
</dbReference>
<reference evidence="6 8" key="1">
    <citation type="journal article" date="2013" name="Curr. Biol.">
        <title>Shared signatures of parasitism and phylogenomics unite Cryptomycota and microsporidia.</title>
        <authorList>
            <person name="James T.Y."/>
            <person name="Pelin A."/>
            <person name="Bonen L."/>
            <person name="Ahrendt S."/>
            <person name="Sain D."/>
            <person name="Corradi N."/>
            <person name="Stajich J.E."/>
        </authorList>
    </citation>
    <scope>NUCLEOTIDE SEQUENCE [LARGE SCALE GENOMIC DNA]</scope>
    <source>
        <strain evidence="6">CSF55</strain>
        <strain evidence="6">CSF55</strain>
    </source>
</reference>
<keyword evidence="4" id="KW-0256">Endoplasmic reticulum</keyword>
<dbReference type="Proteomes" id="UP000030755">
    <property type="component" value="Unassembled WGS sequence"/>
</dbReference>
<keyword evidence="5" id="KW-0732">Signal</keyword>
<dbReference type="HOGENOM" id="CLU_001734_2_0_1"/>
<evidence type="ECO:0000256" key="2">
    <source>
        <dbReference type="ARBA" id="ARBA00022857"/>
    </source>
</evidence>
<evidence type="ECO:0000313" key="8">
    <source>
        <dbReference type="Proteomes" id="UP000030755"/>
    </source>
</evidence>
<comment type="subcellular location">
    <subcellularLocation>
        <location evidence="4">Endoplasmic reticulum membrane</location>
        <topology evidence="4">Multi-pass membrane protein</topology>
    </subcellularLocation>
</comment>
<reference evidence="7" key="3">
    <citation type="submission" date="2018-08" db="EMBL/GenBank/DDBJ databases">
        <title>Leveraging single-cell genomics to expand the Fungal Tree of Life.</title>
        <authorList>
            <consortium name="DOE Joint Genome Institute"/>
            <person name="Ahrendt S.R."/>
            <person name="Quandt C.A."/>
            <person name="Ciobanu D."/>
            <person name="Clum A."/>
            <person name="Salamov A."/>
            <person name="Andreopoulos B."/>
            <person name="Cheng J.-F."/>
            <person name="Woyke T."/>
            <person name="Pelin A."/>
            <person name="Henrissat B."/>
            <person name="Reynolds N."/>
            <person name="Benny G.L."/>
            <person name="Smith M.E."/>
            <person name="James T.Y."/>
            <person name="Grigoriev I.V."/>
        </authorList>
    </citation>
    <scope>NUCLEOTIDE SEQUENCE</scope>
    <source>
        <strain evidence="7">CSF55</strain>
    </source>
</reference>
<gene>
    <name evidence="6" type="ORF">O9G_004963</name>
    <name evidence="7" type="ORF">ROZALSC1DRAFT_29621</name>
</gene>
<dbReference type="InterPro" id="IPR002202">
    <property type="entry name" value="HMG_CoA_Rdtase"/>
</dbReference>
<dbReference type="AlphaFoldDB" id="A0A075AQJ7"/>
<dbReference type="Pfam" id="PF00368">
    <property type="entry name" value="HMG-CoA_red"/>
    <property type="match status" value="1"/>
</dbReference>
<dbReference type="EMBL" id="KE561363">
    <property type="protein sequence ID" value="EPZ30867.1"/>
    <property type="molecule type" value="Genomic_DNA"/>
</dbReference>
<dbReference type="OMA" id="VGRNIEN"/>
<dbReference type="InterPro" id="IPR023074">
    <property type="entry name" value="HMG_CoA_Rdtase_cat_sf"/>
</dbReference>
<dbReference type="OrthoDB" id="310654at2759"/>
<name>A0A075AQJ7_ROZAC</name>
<dbReference type="PROSITE" id="PS50065">
    <property type="entry name" value="HMG_COA_REDUCTASE_4"/>
    <property type="match status" value="1"/>
</dbReference>
<dbReference type="PANTHER" id="PTHR10572">
    <property type="entry name" value="3-HYDROXY-3-METHYLGLUTARYL-COENZYME A REDUCTASE"/>
    <property type="match status" value="1"/>
</dbReference>
<keyword evidence="3 4" id="KW-0560">Oxidoreductase</keyword>
<dbReference type="NCBIfam" id="TIGR00533">
    <property type="entry name" value="HMG_CoA_R_NADP"/>
    <property type="match status" value="1"/>
</dbReference>
<evidence type="ECO:0000256" key="1">
    <source>
        <dbReference type="ARBA" id="ARBA00007661"/>
    </source>
</evidence>
<dbReference type="Gene3D" id="3.90.770.10">
    <property type="entry name" value="3-hydroxy-3-methylglutaryl-coenzyme A Reductase, Chain A, domain 2"/>
    <property type="match status" value="1"/>
</dbReference>
<dbReference type="FunFam" id="3.30.70.420:FF:000001">
    <property type="entry name" value="3-hydroxy-3-methylglutaryl coenzyme A reductase"/>
    <property type="match status" value="1"/>
</dbReference>
<dbReference type="CDD" id="cd00643">
    <property type="entry name" value="HMG-CoA_reductase_classI"/>
    <property type="match status" value="1"/>
</dbReference>
<dbReference type="InterPro" id="IPR036770">
    <property type="entry name" value="Ankyrin_rpt-contain_sf"/>
</dbReference>
<dbReference type="Gene3D" id="3.30.70.420">
    <property type="entry name" value="Hydroxymethylglutaryl-CoA reductase, class I/II, NAD/NADP-binding domain"/>
    <property type="match status" value="1"/>
</dbReference>
<dbReference type="STRING" id="988480.A0A075AQJ7"/>
<dbReference type="GO" id="GO:0008299">
    <property type="term" value="P:isoprenoid biosynthetic process"/>
    <property type="evidence" value="ECO:0007669"/>
    <property type="project" value="InterPro"/>
</dbReference>
<dbReference type="SUPFAM" id="SSF55035">
    <property type="entry name" value="NAD-binding domain of HMG-CoA reductase"/>
    <property type="match status" value="1"/>
</dbReference>
<dbReference type="EMBL" id="ML005388">
    <property type="protein sequence ID" value="RKP18709.1"/>
    <property type="molecule type" value="Genomic_DNA"/>
</dbReference>
<reference evidence="9" key="2">
    <citation type="journal article" date="2018" name="Nat. Microbiol.">
        <title>Leveraging single-cell genomics to expand the fungal tree of life.</title>
        <authorList>
            <person name="Ahrendt S.R."/>
            <person name="Quandt C.A."/>
            <person name="Ciobanu D."/>
            <person name="Clum A."/>
            <person name="Salamov A."/>
            <person name="Andreopoulos B."/>
            <person name="Cheng J.F."/>
            <person name="Woyke T."/>
            <person name="Pelin A."/>
            <person name="Henrissat B."/>
            <person name="Reynolds N.K."/>
            <person name="Benny G.L."/>
            <person name="Smith M.E."/>
            <person name="James T.Y."/>
            <person name="Grigoriev I.V."/>
        </authorList>
    </citation>
    <scope>NUCLEOTIDE SEQUENCE [LARGE SCALE GENOMIC DNA]</scope>
    <source>
        <strain evidence="9">CSF55</strain>
    </source>
</reference>
<organism evidence="6 8">
    <name type="scientific">Rozella allomycis (strain CSF55)</name>
    <dbReference type="NCBI Taxonomy" id="988480"/>
    <lineage>
        <taxon>Eukaryota</taxon>
        <taxon>Fungi</taxon>
        <taxon>Fungi incertae sedis</taxon>
        <taxon>Cryptomycota</taxon>
        <taxon>Cryptomycota incertae sedis</taxon>
        <taxon>Rozella</taxon>
    </lineage>
</organism>
<evidence type="ECO:0000313" key="9">
    <source>
        <dbReference type="Proteomes" id="UP000281549"/>
    </source>
</evidence>
<dbReference type="GO" id="GO:0016126">
    <property type="term" value="P:sterol biosynthetic process"/>
    <property type="evidence" value="ECO:0007669"/>
    <property type="project" value="TreeGrafter"/>
</dbReference>
<dbReference type="SUPFAM" id="SSF48403">
    <property type="entry name" value="Ankyrin repeat"/>
    <property type="match status" value="1"/>
</dbReference>
<feature type="chain" id="PRO_5040665177" description="3-hydroxy-3-methylglutaryl coenzyme A reductase" evidence="5">
    <location>
        <begin position="16"/>
        <end position="520"/>
    </location>
</feature>
<dbReference type="SUPFAM" id="SSF56542">
    <property type="entry name" value="Substrate-binding domain of HMG-CoA reductase"/>
    <property type="match status" value="1"/>
</dbReference>
<evidence type="ECO:0000256" key="5">
    <source>
        <dbReference type="SAM" id="SignalP"/>
    </source>
</evidence>
<dbReference type="InterPro" id="IPR009023">
    <property type="entry name" value="HMG_CoA_Rdtase_NAD(P)-bd_sf"/>
</dbReference>
<protein>
    <recommendedName>
        <fullName evidence="4">3-hydroxy-3-methylglutaryl coenzyme A reductase</fullName>
        <shortName evidence="4">HMG-CoA reductase</shortName>
        <ecNumber evidence="4">1.1.1.34</ecNumber>
    </recommendedName>
</protein>
<dbReference type="InterPro" id="IPR004554">
    <property type="entry name" value="HMG_CoA_Rdtase_eu_arc"/>
</dbReference>
<accession>A0A075AQJ7</accession>
<sequence>MKILFILCKIALCIATSDHLMSPKFVLHEAVKRNDYTQVFELLQSGHDHMSVDDSGKTPLEVAIGEGITHLKIIQLLVQMEKFEDIYPPTPPSTIRDQDDSASLNAMSIDNTEDPMYEEASKPNFPLHSLEAKLQDDPLRAVSLRRKVVKNRIPHEFNFEKIPFDDMDYKKVHGACCENVIGYVPIPLGYVGPLKICFDENNAEELYIPMATTEGTLIASTNRGCKAITSSGGVSVCVDPVEGMTRAPAINFPTVFEAMKFKNWIIKKENFERVKAEFESTTNFGKLLDVKVSVVGRTCFARFRASTGDAMGMNMISKGLVKALQYIITEHPNAKVVSLSGNVCTDKKPSAVNWIEGRGKSVVAGALIPKNVVEKNLVGSAVAGSIGGFNAHAANIVTAIYIATGQDPAQNVESSTCLTEMQETEDGDLYVTCTMPSIEVGTVGGGTNLDAQSSCLEMLGVKGANKDYPGENAKKLAKIVCGAVMAGELSLMSALASNYISCFKVANTLVDSHMKHNRAK</sequence>
<dbReference type="PANTHER" id="PTHR10572:SF24">
    <property type="entry name" value="3-HYDROXY-3-METHYLGLUTARYL-COENZYME A REDUCTASE"/>
    <property type="match status" value="1"/>
</dbReference>
<keyword evidence="2 4" id="KW-0521">NADP</keyword>
<dbReference type="PRINTS" id="PR00071">
    <property type="entry name" value="HMGCOARDTASE"/>
</dbReference>
<dbReference type="InterPro" id="IPR023076">
    <property type="entry name" value="HMG_CoA_Rdtase_CS"/>
</dbReference>
<comment type="catalytic activity">
    <reaction evidence="4">
        <text>(R)-mevalonate + 2 NADP(+) + CoA = (3S)-3-hydroxy-3-methylglutaryl-CoA + 2 NADPH + 2 H(+)</text>
        <dbReference type="Rhea" id="RHEA:15989"/>
        <dbReference type="ChEBI" id="CHEBI:15378"/>
        <dbReference type="ChEBI" id="CHEBI:36464"/>
        <dbReference type="ChEBI" id="CHEBI:43074"/>
        <dbReference type="ChEBI" id="CHEBI:57287"/>
        <dbReference type="ChEBI" id="CHEBI:57783"/>
        <dbReference type="ChEBI" id="CHEBI:58349"/>
        <dbReference type="EC" id="1.1.1.34"/>
    </reaction>
</comment>
<comment type="pathway">
    <text evidence="4">Metabolic intermediate biosynthesis; (R)-mevalonate biosynthesis; (R)-mevalonate from acetyl-CoA: step 3/3.</text>
</comment>
<evidence type="ECO:0000313" key="6">
    <source>
        <dbReference type="EMBL" id="EPZ30867.1"/>
    </source>
</evidence>
<dbReference type="GO" id="GO:0005778">
    <property type="term" value="C:peroxisomal membrane"/>
    <property type="evidence" value="ECO:0007669"/>
    <property type="project" value="TreeGrafter"/>
</dbReference>
<comment type="similarity">
    <text evidence="1 4">Belongs to the HMG-CoA reductase family.</text>
</comment>
<feature type="signal peptide" evidence="5">
    <location>
        <begin position="1"/>
        <end position="15"/>
    </location>
</feature>
<dbReference type="GO" id="GO:0004420">
    <property type="term" value="F:hydroxymethylglutaryl-CoA reductase (NADPH) activity"/>
    <property type="evidence" value="ECO:0007669"/>
    <property type="project" value="UniProtKB-EC"/>
</dbReference>
<dbReference type="GO" id="GO:0015936">
    <property type="term" value="P:coenzyme A metabolic process"/>
    <property type="evidence" value="ECO:0007669"/>
    <property type="project" value="InterPro"/>
</dbReference>
<dbReference type="Gene3D" id="1.10.3270.10">
    <property type="entry name" value="HMGR, N-terminal domain"/>
    <property type="match status" value="1"/>
</dbReference>
<dbReference type="InterPro" id="IPR009029">
    <property type="entry name" value="HMG_CoA_Rdtase_sub-bd_dom_sf"/>
</dbReference>
<dbReference type="GO" id="GO:0005789">
    <property type="term" value="C:endoplasmic reticulum membrane"/>
    <property type="evidence" value="ECO:0007669"/>
    <property type="project" value="UniProtKB-SubCell"/>
</dbReference>
<proteinExistence type="inferred from homology"/>
<dbReference type="Proteomes" id="UP000281549">
    <property type="component" value="Unassembled WGS sequence"/>
</dbReference>
<evidence type="ECO:0000313" key="7">
    <source>
        <dbReference type="EMBL" id="RKP18709.1"/>
    </source>
</evidence>
<evidence type="ECO:0000256" key="3">
    <source>
        <dbReference type="ARBA" id="ARBA00023002"/>
    </source>
</evidence>
<evidence type="ECO:0000256" key="4">
    <source>
        <dbReference type="RuleBase" id="RU361219"/>
    </source>
</evidence>
<keyword evidence="8" id="KW-1185">Reference proteome</keyword>
<dbReference type="EC" id="1.1.1.34" evidence="4"/>